<dbReference type="InterPro" id="IPR029052">
    <property type="entry name" value="Metallo-depent_PP-like"/>
</dbReference>
<dbReference type="KEGG" id="pbj:VN24_00225"/>
<dbReference type="Proteomes" id="UP000032633">
    <property type="component" value="Chromosome"/>
</dbReference>
<dbReference type="EMBL" id="CP011058">
    <property type="protein sequence ID" value="AJY77389.1"/>
    <property type="molecule type" value="Genomic_DNA"/>
</dbReference>
<dbReference type="PIRSF" id="PIRSF000883">
    <property type="entry name" value="Pesterase_MJ0912"/>
    <property type="match status" value="1"/>
</dbReference>
<sequence>MERIAVISDIHGNLPALQAVLQDIAARGIGRIFCLGDLAGKGPGSAEAVDLIRSSCEIVVRGNWDDFIGKPTDNPALIWHQQLLGAERLHYLSSLPFSTEFIMSGRLVRLFHASQVSVYKRVQPWDAYEERFAMFNALAEGGPAADVIGYGDIHNAYVQHFEGRTLFNSGSVGNPLEIPQASYAIIEGEWEVREAAAFSIQLLRIPYDIEAAVRLAVEAGMPDLDPYVMELRTARYRGLHK</sequence>
<dbReference type="OrthoDB" id="9813918at2"/>
<accession>A0A0D5NQ00</accession>
<dbReference type="PANTHER" id="PTHR42850">
    <property type="entry name" value="METALLOPHOSPHOESTERASE"/>
    <property type="match status" value="1"/>
</dbReference>
<dbReference type="SUPFAM" id="SSF56300">
    <property type="entry name" value="Metallo-dependent phosphatases"/>
    <property type="match status" value="1"/>
</dbReference>
<dbReference type="InterPro" id="IPR024654">
    <property type="entry name" value="Calcineurin-like_PHP_lpxH"/>
</dbReference>
<evidence type="ECO:0000313" key="4">
    <source>
        <dbReference type="Proteomes" id="UP000032633"/>
    </source>
</evidence>
<evidence type="ECO:0000313" key="3">
    <source>
        <dbReference type="EMBL" id="AJY77389.1"/>
    </source>
</evidence>
<dbReference type="AlphaFoldDB" id="A0A0D5NQ00"/>
<dbReference type="PATRIC" id="fig|1126833.4.peg.54"/>
<organism evidence="3 4">
    <name type="scientific">Paenibacillus beijingensis</name>
    <dbReference type="NCBI Taxonomy" id="1126833"/>
    <lineage>
        <taxon>Bacteria</taxon>
        <taxon>Bacillati</taxon>
        <taxon>Bacillota</taxon>
        <taxon>Bacilli</taxon>
        <taxon>Bacillales</taxon>
        <taxon>Paenibacillaceae</taxon>
        <taxon>Paenibacillus</taxon>
    </lineage>
</organism>
<protein>
    <submittedName>
        <fullName evidence="3">Serine/threonine protein phosphatase</fullName>
    </submittedName>
</protein>
<reference evidence="3 4" key="1">
    <citation type="journal article" date="2015" name="J. Biotechnol.">
        <title>Complete genome sequence of Paenibacillus beijingensis 7188(T) (=DSM 24997(T)), a novel rhizobacterium from jujube garden soil.</title>
        <authorList>
            <person name="Kwak Y."/>
            <person name="Shin J.H."/>
        </authorList>
    </citation>
    <scope>NUCLEOTIDE SEQUENCE [LARGE SCALE GENOMIC DNA]</scope>
    <source>
        <strain evidence="3 4">DSM 24997</strain>
    </source>
</reference>
<comment type="similarity">
    <text evidence="1">Belongs to the metallophosphoesterase superfamily. YfcE family.</text>
</comment>
<dbReference type="PANTHER" id="PTHR42850:SF2">
    <property type="entry name" value="BLL5683 PROTEIN"/>
    <property type="match status" value="1"/>
</dbReference>
<dbReference type="GO" id="GO:0016791">
    <property type="term" value="F:phosphatase activity"/>
    <property type="evidence" value="ECO:0007669"/>
    <property type="project" value="TreeGrafter"/>
</dbReference>
<dbReference type="HOGENOM" id="CLU_074761_0_1_9"/>
<dbReference type="STRING" id="1126833.VN24_00225"/>
<evidence type="ECO:0000259" key="2">
    <source>
        <dbReference type="Pfam" id="PF12850"/>
    </source>
</evidence>
<dbReference type="InterPro" id="IPR011152">
    <property type="entry name" value="Pesterase_MJ0912"/>
</dbReference>
<dbReference type="InterPro" id="IPR050126">
    <property type="entry name" value="Ap4A_hydrolase"/>
</dbReference>
<dbReference type="Gene3D" id="3.60.21.10">
    <property type="match status" value="1"/>
</dbReference>
<dbReference type="GO" id="GO:0005737">
    <property type="term" value="C:cytoplasm"/>
    <property type="evidence" value="ECO:0007669"/>
    <property type="project" value="TreeGrafter"/>
</dbReference>
<proteinExistence type="inferred from homology"/>
<name>A0A0D5NQ00_9BACL</name>
<keyword evidence="4" id="KW-1185">Reference proteome</keyword>
<dbReference type="Pfam" id="PF12850">
    <property type="entry name" value="Metallophos_2"/>
    <property type="match status" value="1"/>
</dbReference>
<evidence type="ECO:0000256" key="1">
    <source>
        <dbReference type="ARBA" id="ARBA00008950"/>
    </source>
</evidence>
<feature type="domain" description="Calcineurin-like phosphoesterase" evidence="2">
    <location>
        <begin position="3"/>
        <end position="187"/>
    </location>
</feature>
<reference evidence="4" key="2">
    <citation type="submission" date="2015-03" db="EMBL/GenBank/DDBJ databases">
        <title>Genome sequence of Paenibacillus beijingensis strain DSM 24997T.</title>
        <authorList>
            <person name="Kwak Y."/>
            <person name="Shin J.-H."/>
        </authorList>
    </citation>
    <scope>NUCLEOTIDE SEQUENCE [LARGE SCALE GENOMIC DNA]</scope>
    <source>
        <strain evidence="4">DSM 24997</strain>
    </source>
</reference>
<gene>
    <name evidence="3" type="ORF">VN24_00225</name>
</gene>
<dbReference type="RefSeq" id="WP_045672816.1">
    <property type="nucleotide sequence ID" value="NZ_CP011058.1"/>
</dbReference>